<evidence type="ECO:0000313" key="2">
    <source>
        <dbReference type="Proteomes" id="UP000831701"/>
    </source>
</evidence>
<dbReference type="EMBL" id="CM041546">
    <property type="protein sequence ID" value="KAI3361464.1"/>
    <property type="molecule type" value="Genomic_DNA"/>
</dbReference>
<evidence type="ECO:0000313" key="1">
    <source>
        <dbReference type="EMBL" id="KAI3361464.1"/>
    </source>
</evidence>
<name>A0ACB8W1B5_9TELE</name>
<proteinExistence type="predicted"/>
<reference evidence="1" key="1">
    <citation type="submission" date="2022-04" db="EMBL/GenBank/DDBJ databases">
        <title>Jade perch genome.</title>
        <authorList>
            <person name="Chao B."/>
        </authorList>
    </citation>
    <scope>NUCLEOTIDE SEQUENCE</scope>
    <source>
        <strain evidence="1">CB-2022</strain>
    </source>
</reference>
<feature type="non-terminal residue" evidence="1">
    <location>
        <position position="1"/>
    </location>
</feature>
<accession>A0ACB8W1B5</accession>
<gene>
    <name evidence="1" type="ORF">L3Q82_012951</name>
</gene>
<organism evidence="1 2">
    <name type="scientific">Scortum barcoo</name>
    <name type="common">barcoo grunter</name>
    <dbReference type="NCBI Taxonomy" id="214431"/>
    <lineage>
        <taxon>Eukaryota</taxon>
        <taxon>Metazoa</taxon>
        <taxon>Chordata</taxon>
        <taxon>Craniata</taxon>
        <taxon>Vertebrata</taxon>
        <taxon>Euteleostomi</taxon>
        <taxon>Actinopterygii</taxon>
        <taxon>Neopterygii</taxon>
        <taxon>Teleostei</taxon>
        <taxon>Neoteleostei</taxon>
        <taxon>Acanthomorphata</taxon>
        <taxon>Eupercaria</taxon>
        <taxon>Centrarchiformes</taxon>
        <taxon>Terapontoidei</taxon>
        <taxon>Terapontidae</taxon>
        <taxon>Scortum</taxon>
    </lineage>
</organism>
<protein>
    <submittedName>
        <fullName evidence="1">Uncharacterized protein</fullName>
    </submittedName>
</protein>
<sequence length="222" mass="25422">QKFLSFTRSFAAVAVCWLTLSVIMALRIYFTSVISENNTKLTEENQQLEKTQTERDTLTQQITDMKTERNELNVSRAQWSIDAYCPKDNNVRQCKPCQKGWNIFQSSCFEFHNPPASGQKTWEEARENCRGKSSDLAVIVNEAEKNYIRNWGTVNNKFWIGLRAEGGKWKWLDGSDLTETLWMPQQPAADGLCAISTYINGWQSVSCGTKQKWVCKLKAVTV</sequence>
<comment type="caution">
    <text evidence="1">The sequence shown here is derived from an EMBL/GenBank/DDBJ whole genome shotgun (WGS) entry which is preliminary data.</text>
</comment>
<keyword evidence="2" id="KW-1185">Reference proteome</keyword>
<dbReference type="Proteomes" id="UP000831701">
    <property type="component" value="Chromosome 16"/>
</dbReference>